<keyword evidence="5 10" id="KW-0418">Kinase</keyword>
<evidence type="ECO:0000256" key="3">
    <source>
        <dbReference type="ARBA" id="ARBA00022679"/>
    </source>
</evidence>
<comment type="catalytic activity">
    <reaction evidence="1">
        <text>ATP + protein L-histidine = ADP + protein N-phospho-L-histidine.</text>
        <dbReference type="EC" id="2.7.13.3"/>
    </reaction>
</comment>
<evidence type="ECO:0000256" key="4">
    <source>
        <dbReference type="ARBA" id="ARBA00022741"/>
    </source>
</evidence>
<dbReference type="Proteomes" id="UP000245678">
    <property type="component" value="Unassembled WGS sequence"/>
</dbReference>
<name>A0A316GW84_9SPHI</name>
<evidence type="ECO:0000313" key="11">
    <source>
        <dbReference type="Proteomes" id="UP000245678"/>
    </source>
</evidence>
<evidence type="ECO:0000259" key="9">
    <source>
        <dbReference type="PROSITE" id="PS50109"/>
    </source>
</evidence>
<proteinExistence type="predicted"/>
<feature type="region of interest" description="Disordered" evidence="8">
    <location>
        <begin position="1"/>
        <end position="33"/>
    </location>
</feature>
<evidence type="ECO:0000256" key="1">
    <source>
        <dbReference type="ARBA" id="ARBA00000085"/>
    </source>
</evidence>
<dbReference type="GO" id="GO:0000156">
    <property type="term" value="F:phosphorelay response regulator activity"/>
    <property type="evidence" value="ECO:0007669"/>
    <property type="project" value="TreeGrafter"/>
</dbReference>
<dbReference type="InterPro" id="IPR050351">
    <property type="entry name" value="BphY/WalK/GraS-like"/>
</dbReference>
<evidence type="ECO:0000256" key="6">
    <source>
        <dbReference type="ARBA" id="ARBA00022840"/>
    </source>
</evidence>
<keyword evidence="3" id="KW-0808">Transferase</keyword>
<dbReference type="SUPFAM" id="SSF55874">
    <property type="entry name" value="ATPase domain of HSP90 chaperone/DNA topoisomerase II/histidine kinase"/>
    <property type="match status" value="1"/>
</dbReference>
<evidence type="ECO:0000256" key="7">
    <source>
        <dbReference type="ARBA" id="ARBA00023012"/>
    </source>
</evidence>
<dbReference type="GO" id="GO:0005524">
    <property type="term" value="F:ATP binding"/>
    <property type="evidence" value="ECO:0007669"/>
    <property type="project" value="UniProtKB-KW"/>
</dbReference>
<accession>A0A316GW84</accession>
<keyword evidence="6" id="KW-0067">ATP-binding</keyword>
<dbReference type="InterPro" id="IPR036890">
    <property type="entry name" value="HATPase_C_sf"/>
</dbReference>
<dbReference type="PROSITE" id="PS50109">
    <property type="entry name" value="HIS_KIN"/>
    <property type="match status" value="1"/>
</dbReference>
<protein>
    <recommendedName>
        <fullName evidence="2">histidine kinase</fullName>
        <ecNumber evidence="2">2.7.13.3</ecNumber>
    </recommendedName>
</protein>
<dbReference type="EC" id="2.7.13.3" evidence="2"/>
<reference evidence="10 11" key="1">
    <citation type="submission" date="2018-05" db="EMBL/GenBank/DDBJ databases">
        <title>Genomic Encyclopedia of Archaeal and Bacterial Type Strains, Phase II (KMG-II): from individual species to whole genera.</title>
        <authorList>
            <person name="Goeker M."/>
        </authorList>
    </citation>
    <scope>NUCLEOTIDE SEQUENCE [LARGE SCALE GENOMIC DNA]</scope>
    <source>
        <strain evidence="10 11">DSM 19975</strain>
    </source>
</reference>
<comment type="caution">
    <text evidence="10">The sequence shown here is derived from an EMBL/GenBank/DDBJ whole genome shotgun (WGS) entry which is preliminary data.</text>
</comment>
<organism evidence="10 11">
    <name type="scientific">Mucilaginibacter oryzae</name>
    <dbReference type="NCBI Taxonomy" id="468058"/>
    <lineage>
        <taxon>Bacteria</taxon>
        <taxon>Pseudomonadati</taxon>
        <taxon>Bacteroidota</taxon>
        <taxon>Sphingobacteriia</taxon>
        <taxon>Sphingobacteriales</taxon>
        <taxon>Sphingobacteriaceae</taxon>
        <taxon>Mucilaginibacter</taxon>
    </lineage>
</organism>
<dbReference type="Gene3D" id="3.30.565.10">
    <property type="entry name" value="Histidine kinase-like ATPase, C-terminal domain"/>
    <property type="match status" value="1"/>
</dbReference>
<dbReference type="GO" id="GO:0007234">
    <property type="term" value="P:osmosensory signaling via phosphorelay pathway"/>
    <property type="evidence" value="ECO:0007669"/>
    <property type="project" value="TreeGrafter"/>
</dbReference>
<dbReference type="AlphaFoldDB" id="A0A316GW84"/>
<dbReference type="EMBL" id="QGHA01000017">
    <property type="protein sequence ID" value="PWK68308.1"/>
    <property type="molecule type" value="Genomic_DNA"/>
</dbReference>
<evidence type="ECO:0000256" key="8">
    <source>
        <dbReference type="SAM" id="MobiDB-lite"/>
    </source>
</evidence>
<evidence type="ECO:0000256" key="2">
    <source>
        <dbReference type="ARBA" id="ARBA00012438"/>
    </source>
</evidence>
<dbReference type="SMART" id="SM00387">
    <property type="entry name" value="HATPase_c"/>
    <property type="match status" value="1"/>
</dbReference>
<dbReference type="InterPro" id="IPR004358">
    <property type="entry name" value="Sig_transdc_His_kin-like_C"/>
</dbReference>
<dbReference type="PRINTS" id="PR00344">
    <property type="entry name" value="BCTRLSENSOR"/>
</dbReference>
<evidence type="ECO:0000256" key="5">
    <source>
        <dbReference type="ARBA" id="ARBA00022777"/>
    </source>
</evidence>
<dbReference type="InterPro" id="IPR003594">
    <property type="entry name" value="HATPase_dom"/>
</dbReference>
<dbReference type="GO" id="GO:0030295">
    <property type="term" value="F:protein kinase activator activity"/>
    <property type="evidence" value="ECO:0007669"/>
    <property type="project" value="TreeGrafter"/>
</dbReference>
<dbReference type="GO" id="GO:0004673">
    <property type="term" value="F:protein histidine kinase activity"/>
    <property type="evidence" value="ECO:0007669"/>
    <property type="project" value="UniProtKB-EC"/>
</dbReference>
<dbReference type="RefSeq" id="WP_109610594.1">
    <property type="nucleotide sequence ID" value="NZ_QGHA01000017.1"/>
</dbReference>
<dbReference type="InterPro" id="IPR005467">
    <property type="entry name" value="His_kinase_dom"/>
</dbReference>
<dbReference type="PANTHER" id="PTHR42878">
    <property type="entry name" value="TWO-COMPONENT HISTIDINE KINASE"/>
    <property type="match status" value="1"/>
</dbReference>
<feature type="compositionally biased region" description="Polar residues" evidence="8">
    <location>
        <begin position="7"/>
        <end position="21"/>
    </location>
</feature>
<feature type="domain" description="Histidine kinase" evidence="9">
    <location>
        <begin position="113"/>
        <end position="356"/>
    </location>
</feature>
<evidence type="ECO:0000313" key="10">
    <source>
        <dbReference type="EMBL" id="PWK68308.1"/>
    </source>
</evidence>
<gene>
    <name evidence="10" type="ORF">LX99_04833</name>
</gene>
<sequence length="356" mass="39878">MKRQIKTKTITKPSLPTNSSLKRPKSSTEAVVESGVTNESVQALLSSISHDIRERIRSIKGRLSLILDDKLLKEKAAIELTRKLEVRIKDVGDTISAFRTRQQMVGFQTIIDFIQSELHPKLAAYTETLNELNASSRNTKAEKELDAVQTHSKRMIRIVDGINNYAKSSGKLNRTPFGVHNEVEKVKNDLEKTIEENSAEVIHTGSAKISGDQLKIAQLLQNLIQNSITYAKDDVPPRIEIELKNIRTAELSDEMKKHLINPQANGYVYIKVTDNGIGIAEEHQKKVFDLHYRINPDRKSDDLKRIEDNRRKEEGRGGGLGLAIVKSVAEAHEGAVWLESKVGSGTIIHVLLITNK</sequence>
<keyword evidence="11" id="KW-1185">Reference proteome</keyword>
<dbReference type="Pfam" id="PF02518">
    <property type="entry name" value="HATPase_c"/>
    <property type="match status" value="1"/>
</dbReference>
<keyword evidence="4" id="KW-0547">Nucleotide-binding</keyword>
<keyword evidence="7" id="KW-0902">Two-component regulatory system</keyword>
<dbReference type="PANTHER" id="PTHR42878:SF7">
    <property type="entry name" value="SENSOR HISTIDINE KINASE GLRK"/>
    <property type="match status" value="1"/>
</dbReference>